<feature type="compositionally biased region" description="Low complexity" evidence="1">
    <location>
        <begin position="15"/>
        <end position="29"/>
    </location>
</feature>
<evidence type="ECO:0000313" key="3">
    <source>
        <dbReference type="Proteomes" id="UP001307849"/>
    </source>
</evidence>
<feature type="compositionally biased region" description="Basic and acidic residues" evidence="1">
    <location>
        <begin position="434"/>
        <end position="447"/>
    </location>
</feature>
<dbReference type="EMBL" id="JAVHJM010000015">
    <property type="protein sequence ID" value="KAK6497184.1"/>
    <property type="molecule type" value="Genomic_DNA"/>
</dbReference>
<accession>A0AAN8N2G5</accession>
<gene>
    <name evidence="2" type="ORF">TWF506_004659</name>
</gene>
<dbReference type="AlphaFoldDB" id="A0AAN8N2G5"/>
<protein>
    <submittedName>
        <fullName evidence="2">Uncharacterized protein</fullName>
    </submittedName>
</protein>
<evidence type="ECO:0000256" key="1">
    <source>
        <dbReference type="SAM" id="MobiDB-lite"/>
    </source>
</evidence>
<sequence>MTSIPTTPTIHNGTSPHSPLSDISMSSPSPKTPPQQITLHQLRDLHLSPPYQPQSPQPQPRRFTATKAVLSHPHLLHRILSNIYDAPSDYQKGSYLIPYDENPETTSLVNLYDLQWVSKYWQEIIFSLNILPFTNPSVPIPITNKGDTHRLHIPFLTWLGSKMKELAEDPTVPKTYFPEILPLVKRSTIQTDGFTSKDFISNPPVSKIWLGFQVDSHPPFTQQTFKNPDSKKRKAVGCPIGPFLTSVEYSYKIRDHRRKNDRIMEDAFIISNEDGVTVHDVVTHIIGILSGYYIAKRGYMLWMIEIGFPAGRKEVLRRETDLGKRLEQTLFESCDRSARIFLVDSRLEIKNEHRIAYKLDEDYDPFFNQAAKKRKPGGQSEKSETLKLSMRGNKTEKRIEETEAEEEEEEEAEELKEPPRKRVKLERRKGKQPIKMEDDYMVDSHNDSDEDMEED</sequence>
<name>A0AAN8N2G5_9PEZI</name>
<keyword evidence="3" id="KW-1185">Reference proteome</keyword>
<dbReference type="Proteomes" id="UP001307849">
    <property type="component" value="Unassembled WGS sequence"/>
</dbReference>
<proteinExistence type="predicted"/>
<feature type="compositionally biased region" description="Polar residues" evidence="1">
    <location>
        <begin position="1"/>
        <end position="14"/>
    </location>
</feature>
<evidence type="ECO:0000313" key="2">
    <source>
        <dbReference type="EMBL" id="KAK6497184.1"/>
    </source>
</evidence>
<feature type="compositionally biased region" description="Basic residues" evidence="1">
    <location>
        <begin position="421"/>
        <end position="432"/>
    </location>
</feature>
<feature type="region of interest" description="Disordered" evidence="1">
    <location>
        <begin position="1"/>
        <end position="36"/>
    </location>
</feature>
<feature type="region of interest" description="Disordered" evidence="1">
    <location>
        <begin position="370"/>
        <end position="455"/>
    </location>
</feature>
<organism evidence="2 3">
    <name type="scientific">Arthrobotrys conoides</name>
    <dbReference type="NCBI Taxonomy" id="74498"/>
    <lineage>
        <taxon>Eukaryota</taxon>
        <taxon>Fungi</taxon>
        <taxon>Dikarya</taxon>
        <taxon>Ascomycota</taxon>
        <taxon>Pezizomycotina</taxon>
        <taxon>Orbiliomycetes</taxon>
        <taxon>Orbiliales</taxon>
        <taxon>Orbiliaceae</taxon>
        <taxon>Arthrobotrys</taxon>
    </lineage>
</organism>
<comment type="caution">
    <text evidence="2">The sequence shown here is derived from an EMBL/GenBank/DDBJ whole genome shotgun (WGS) entry which is preliminary data.</text>
</comment>
<feature type="compositionally biased region" description="Acidic residues" evidence="1">
    <location>
        <begin position="402"/>
        <end position="414"/>
    </location>
</feature>
<reference evidence="2 3" key="1">
    <citation type="submission" date="2019-10" db="EMBL/GenBank/DDBJ databases">
        <authorList>
            <person name="Palmer J.M."/>
        </authorList>
    </citation>
    <scope>NUCLEOTIDE SEQUENCE [LARGE SCALE GENOMIC DNA]</scope>
    <source>
        <strain evidence="2 3">TWF506</strain>
    </source>
</reference>